<accession>A0A3N4L9N1</accession>
<protein>
    <submittedName>
        <fullName evidence="1">Uncharacterized protein</fullName>
    </submittedName>
</protein>
<reference evidence="1 2" key="1">
    <citation type="journal article" date="2018" name="Nat. Ecol. Evol.">
        <title>Pezizomycetes genomes reveal the molecular basis of ectomycorrhizal truffle lifestyle.</title>
        <authorList>
            <person name="Murat C."/>
            <person name="Payen T."/>
            <person name="Noel B."/>
            <person name="Kuo A."/>
            <person name="Morin E."/>
            <person name="Chen J."/>
            <person name="Kohler A."/>
            <person name="Krizsan K."/>
            <person name="Balestrini R."/>
            <person name="Da Silva C."/>
            <person name="Montanini B."/>
            <person name="Hainaut M."/>
            <person name="Levati E."/>
            <person name="Barry K.W."/>
            <person name="Belfiori B."/>
            <person name="Cichocki N."/>
            <person name="Clum A."/>
            <person name="Dockter R.B."/>
            <person name="Fauchery L."/>
            <person name="Guy J."/>
            <person name="Iotti M."/>
            <person name="Le Tacon F."/>
            <person name="Lindquist E.A."/>
            <person name="Lipzen A."/>
            <person name="Malagnac F."/>
            <person name="Mello A."/>
            <person name="Molinier V."/>
            <person name="Miyauchi S."/>
            <person name="Poulain J."/>
            <person name="Riccioni C."/>
            <person name="Rubini A."/>
            <person name="Sitrit Y."/>
            <person name="Splivallo R."/>
            <person name="Traeger S."/>
            <person name="Wang M."/>
            <person name="Zifcakova L."/>
            <person name="Wipf D."/>
            <person name="Zambonelli A."/>
            <person name="Paolocci F."/>
            <person name="Nowrousian M."/>
            <person name="Ottonello S."/>
            <person name="Baldrian P."/>
            <person name="Spatafora J.W."/>
            <person name="Henrissat B."/>
            <person name="Nagy L.G."/>
            <person name="Aury J.M."/>
            <person name="Wincker P."/>
            <person name="Grigoriev I.V."/>
            <person name="Bonfante P."/>
            <person name="Martin F.M."/>
        </authorList>
    </citation>
    <scope>NUCLEOTIDE SEQUENCE [LARGE SCALE GENOMIC DNA]</scope>
    <source>
        <strain evidence="1 2">ATCC MYA-4762</strain>
    </source>
</reference>
<dbReference type="Proteomes" id="UP000267821">
    <property type="component" value="Unassembled WGS sequence"/>
</dbReference>
<sequence>MGDNSRVHWGVALPPSVSNTCEKRGRTWSRILLVHMPRKYVLVYAALEICVG</sequence>
<dbReference type="AlphaFoldDB" id="A0A3N4L9N1"/>
<name>A0A3N4L9N1_9PEZI</name>
<evidence type="ECO:0000313" key="2">
    <source>
        <dbReference type="Proteomes" id="UP000267821"/>
    </source>
</evidence>
<gene>
    <name evidence="1" type="ORF">L211DRAFT_843931</name>
</gene>
<organism evidence="1 2">
    <name type="scientific">Terfezia boudieri ATCC MYA-4762</name>
    <dbReference type="NCBI Taxonomy" id="1051890"/>
    <lineage>
        <taxon>Eukaryota</taxon>
        <taxon>Fungi</taxon>
        <taxon>Dikarya</taxon>
        <taxon>Ascomycota</taxon>
        <taxon>Pezizomycotina</taxon>
        <taxon>Pezizomycetes</taxon>
        <taxon>Pezizales</taxon>
        <taxon>Pezizaceae</taxon>
        <taxon>Terfezia</taxon>
    </lineage>
</organism>
<evidence type="ECO:0000313" key="1">
    <source>
        <dbReference type="EMBL" id="RPB18182.1"/>
    </source>
</evidence>
<dbReference type="EMBL" id="ML121668">
    <property type="protein sequence ID" value="RPB18182.1"/>
    <property type="molecule type" value="Genomic_DNA"/>
</dbReference>
<proteinExistence type="predicted"/>
<keyword evidence="2" id="KW-1185">Reference proteome</keyword>
<dbReference type="InParanoid" id="A0A3N4L9N1"/>